<evidence type="ECO:0000256" key="5">
    <source>
        <dbReference type="ARBA" id="ARBA00023002"/>
    </source>
</evidence>
<evidence type="ECO:0000256" key="3">
    <source>
        <dbReference type="ARBA" id="ARBA00022723"/>
    </source>
</evidence>
<dbReference type="InterPro" id="IPR014436">
    <property type="entry name" value="Extradiol_dOase_DODA"/>
</dbReference>
<dbReference type="Proteomes" id="UP000298681">
    <property type="component" value="Unassembled WGS sequence"/>
</dbReference>
<dbReference type="EMBL" id="SPUH01000001">
    <property type="protein sequence ID" value="TKS55232.1"/>
    <property type="molecule type" value="Genomic_DNA"/>
</dbReference>
<feature type="domain" description="Extradiol ring-cleavage dioxygenase class III enzyme subunit B" evidence="7">
    <location>
        <begin position="20"/>
        <end position="228"/>
    </location>
</feature>
<organism evidence="8 9">
    <name type="scientific">Luteimonas yindakuii</name>
    <dbReference type="NCBI Taxonomy" id="2565782"/>
    <lineage>
        <taxon>Bacteria</taxon>
        <taxon>Pseudomonadati</taxon>
        <taxon>Pseudomonadota</taxon>
        <taxon>Gammaproteobacteria</taxon>
        <taxon>Lysobacterales</taxon>
        <taxon>Lysobacteraceae</taxon>
        <taxon>Luteimonas</taxon>
    </lineage>
</organism>
<gene>
    <name evidence="8" type="primary">ygiD</name>
    <name evidence="8" type="ORF">E4582_01485</name>
</gene>
<keyword evidence="3" id="KW-0479">Metal-binding</keyword>
<protein>
    <submittedName>
        <fullName evidence="8">4,5-DOPA dioxygenase extradiol</fullName>
        <ecNumber evidence="8">1.13.11.29</ecNumber>
    </submittedName>
</protein>
<dbReference type="AlphaFoldDB" id="A0A4Z1R6F0"/>
<keyword evidence="9" id="KW-1185">Reference proteome</keyword>
<evidence type="ECO:0000256" key="2">
    <source>
        <dbReference type="ARBA" id="ARBA00007581"/>
    </source>
</evidence>
<accession>A0A4Z1R6F0</accession>
<evidence type="ECO:0000256" key="6">
    <source>
        <dbReference type="SAM" id="MobiDB-lite"/>
    </source>
</evidence>
<sequence length="281" mass="30134">MPAAFLGHGSPMNAIERNRFTEAWRAFGASVPRPRAILVVSAHWYINATAVTAMPRPRTIHDFFGFPKPLFEVQYPAPGLPELAEEVSEVAKPDYVGADHDGWGLDHGTWSVLVHAFPDADIPVVQLSINAQKPAEWHVAMGAKLAALREREVLLVGSGNVVHNLRAMDWKQPDAAFDWNTRFDTDARQLLAERPGDAAALMEHRDYEISAPTPEHFLPVLYLAGFAAATGVGAGVLVEGPAYGSLSMTSYTAGPDCPPPTPGGPGAAAVSTSLPPEDSNI</sequence>
<evidence type="ECO:0000256" key="1">
    <source>
        <dbReference type="ARBA" id="ARBA00001947"/>
    </source>
</evidence>
<evidence type="ECO:0000313" key="9">
    <source>
        <dbReference type="Proteomes" id="UP000298681"/>
    </source>
</evidence>
<name>A0A4Z1R6F0_9GAMM</name>
<dbReference type="GO" id="GO:0008198">
    <property type="term" value="F:ferrous iron binding"/>
    <property type="evidence" value="ECO:0007669"/>
    <property type="project" value="InterPro"/>
</dbReference>
<dbReference type="CDD" id="cd07363">
    <property type="entry name" value="45_DOPA_Dioxygenase"/>
    <property type="match status" value="1"/>
</dbReference>
<dbReference type="PIRSF" id="PIRSF006157">
    <property type="entry name" value="Doxgns_DODA"/>
    <property type="match status" value="1"/>
</dbReference>
<reference evidence="8 9" key="1">
    <citation type="submission" date="2019-01" db="EMBL/GenBank/DDBJ databases">
        <authorList>
            <person name="Zhang S."/>
        </authorList>
    </citation>
    <scope>NUCLEOTIDE SEQUENCE [LARGE SCALE GENOMIC DNA]</scope>
    <source>
        <strain evidence="8 9">1626</strain>
    </source>
</reference>
<evidence type="ECO:0000259" key="7">
    <source>
        <dbReference type="Pfam" id="PF02900"/>
    </source>
</evidence>
<feature type="region of interest" description="Disordered" evidence="6">
    <location>
        <begin position="254"/>
        <end position="281"/>
    </location>
</feature>
<dbReference type="EC" id="1.13.11.29" evidence="8"/>
<keyword evidence="4" id="KW-0862">Zinc</keyword>
<keyword evidence="5 8" id="KW-0560">Oxidoreductase</keyword>
<evidence type="ECO:0000313" key="8">
    <source>
        <dbReference type="EMBL" id="TKS55232.1"/>
    </source>
</evidence>
<dbReference type="NCBIfam" id="NF007914">
    <property type="entry name" value="PRK10628.1"/>
    <property type="match status" value="1"/>
</dbReference>
<keyword evidence="8" id="KW-0223">Dioxygenase</keyword>
<comment type="caution">
    <text evidence="8">The sequence shown here is derived from an EMBL/GenBank/DDBJ whole genome shotgun (WGS) entry which is preliminary data.</text>
</comment>
<dbReference type="PANTHER" id="PTHR30096">
    <property type="entry name" value="4,5-DOPA DIOXYGENASE EXTRADIOL-LIKE PROTEIN"/>
    <property type="match status" value="1"/>
</dbReference>
<dbReference type="PANTHER" id="PTHR30096:SF0">
    <property type="entry name" value="4,5-DOPA DIOXYGENASE EXTRADIOL-LIKE PROTEIN"/>
    <property type="match status" value="1"/>
</dbReference>
<proteinExistence type="inferred from homology"/>
<feature type="compositionally biased region" description="Polar residues" evidence="6">
    <location>
        <begin position="270"/>
        <end position="281"/>
    </location>
</feature>
<dbReference type="SUPFAM" id="SSF53213">
    <property type="entry name" value="LigB-like"/>
    <property type="match status" value="1"/>
</dbReference>
<comment type="similarity">
    <text evidence="2">Belongs to the DODA-type extradiol aromatic ring-opening dioxygenase family.</text>
</comment>
<dbReference type="InterPro" id="IPR004183">
    <property type="entry name" value="Xdiol_dOase_suB"/>
</dbReference>
<comment type="cofactor">
    <cofactor evidence="1">
        <name>Zn(2+)</name>
        <dbReference type="ChEBI" id="CHEBI:29105"/>
    </cofactor>
</comment>
<dbReference type="Pfam" id="PF02900">
    <property type="entry name" value="LigB"/>
    <property type="match status" value="1"/>
</dbReference>
<dbReference type="GO" id="GO:0050297">
    <property type="term" value="F:stizolobate synthase activity"/>
    <property type="evidence" value="ECO:0007669"/>
    <property type="project" value="UniProtKB-EC"/>
</dbReference>
<dbReference type="Gene3D" id="3.40.830.10">
    <property type="entry name" value="LigB-like"/>
    <property type="match status" value="1"/>
</dbReference>
<evidence type="ECO:0000256" key="4">
    <source>
        <dbReference type="ARBA" id="ARBA00022833"/>
    </source>
</evidence>
<dbReference type="GO" id="GO:0008270">
    <property type="term" value="F:zinc ion binding"/>
    <property type="evidence" value="ECO:0007669"/>
    <property type="project" value="InterPro"/>
</dbReference>